<dbReference type="InterPro" id="IPR003018">
    <property type="entry name" value="GAF"/>
</dbReference>
<dbReference type="SMART" id="SM00421">
    <property type="entry name" value="HTH_LUXR"/>
    <property type="match status" value="1"/>
</dbReference>
<keyword evidence="2" id="KW-0238">DNA-binding</keyword>
<gene>
    <name evidence="5" type="ORF">BC008_00320</name>
</gene>
<proteinExistence type="predicted"/>
<accession>A0A0V7ZUD9</accession>
<dbReference type="PANTHER" id="PTHR44688:SF16">
    <property type="entry name" value="DNA-BINDING TRANSCRIPTIONAL ACTIVATOR DEVR_DOSR"/>
    <property type="match status" value="1"/>
</dbReference>
<dbReference type="PRINTS" id="PR00038">
    <property type="entry name" value="HTHLUXR"/>
</dbReference>
<dbReference type="CDD" id="cd06170">
    <property type="entry name" value="LuxR_C_like"/>
    <property type="match status" value="1"/>
</dbReference>
<keyword evidence="3" id="KW-0804">Transcription</keyword>
<dbReference type="Pfam" id="PF01590">
    <property type="entry name" value="GAF"/>
    <property type="match status" value="1"/>
</dbReference>
<dbReference type="GO" id="GO:0006355">
    <property type="term" value="P:regulation of DNA-templated transcription"/>
    <property type="evidence" value="ECO:0007669"/>
    <property type="project" value="InterPro"/>
</dbReference>
<dbReference type="InterPro" id="IPR036388">
    <property type="entry name" value="WH-like_DNA-bd_sf"/>
</dbReference>
<reference evidence="5 6" key="1">
    <citation type="journal article" date="2015" name="Genome Announc.">
        <title>Draft Genome of the Euendolithic (true boring) Cyanobacterium Mastigocoleus testarum strain BC008.</title>
        <authorList>
            <person name="Guida B.S."/>
            <person name="Garcia-Pichel F."/>
        </authorList>
    </citation>
    <scope>NUCLEOTIDE SEQUENCE [LARGE SCALE GENOMIC DNA]</scope>
    <source>
        <strain evidence="5 6">BC008</strain>
    </source>
</reference>
<keyword evidence="1" id="KW-0805">Transcription regulation</keyword>
<dbReference type="OrthoDB" id="423894at2"/>
<dbReference type="InterPro" id="IPR016032">
    <property type="entry name" value="Sig_transdc_resp-reg_C-effctor"/>
</dbReference>
<organism evidence="5 6">
    <name type="scientific">Mastigocoleus testarum BC008</name>
    <dbReference type="NCBI Taxonomy" id="371196"/>
    <lineage>
        <taxon>Bacteria</taxon>
        <taxon>Bacillati</taxon>
        <taxon>Cyanobacteriota</taxon>
        <taxon>Cyanophyceae</taxon>
        <taxon>Nostocales</taxon>
        <taxon>Hapalosiphonaceae</taxon>
        <taxon>Mastigocoleus</taxon>
    </lineage>
</organism>
<evidence type="ECO:0000256" key="3">
    <source>
        <dbReference type="ARBA" id="ARBA00023163"/>
    </source>
</evidence>
<dbReference type="RefSeq" id="WP_036266948.1">
    <property type="nucleotide sequence ID" value="NZ_LMTZ01000075.1"/>
</dbReference>
<dbReference type="Proteomes" id="UP000053372">
    <property type="component" value="Unassembled WGS sequence"/>
</dbReference>
<dbReference type="Pfam" id="PF00196">
    <property type="entry name" value="GerE"/>
    <property type="match status" value="1"/>
</dbReference>
<evidence type="ECO:0000256" key="1">
    <source>
        <dbReference type="ARBA" id="ARBA00023015"/>
    </source>
</evidence>
<dbReference type="PROSITE" id="PS00622">
    <property type="entry name" value="HTH_LUXR_1"/>
    <property type="match status" value="1"/>
</dbReference>
<dbReference type="SMART" id="SM00065">
    <property type="entry name" value="GAF"/>
    <property type="match status" value="1"/>
</dbReference>
<evidence type="ECO:0000313" key="6">
    <source>
        <dbReference type="Proteomes" id="UP000053372"/>
    </source>
</evidence>
<evidence type="ECO:0000313" key="5">
    <source>
        <dbReference type="EMBL" id="KST68240.1"/>
    </source>
</evidence>
<dbReference type="Gene3D" id="1.10.10.10">
    <property type="entry name" value="Winged helix-like DNA-binding domain superfamily/Winged helix DNA-binding domain"/>
    <property type="match status" value="1"/>
</dbReference>
<dbReference type="AlphaFoldDB" id="A0A0V7ZUD9"/>
<dbReference type="PANTHER" id="PTHR44688">
    <property type="entry name" value="DNA-BINDING TRANSCRIPTIONAL ACTIVATOR DEVR_DOSR"/>
    <property type="match status" value="1"/>
</dbReference>
<feature type="domain" description="HTH luxR-type" evidence="4">
    <location>
        <begin position="157"/>
        <end position="222"/>
    </location>
</feature>
<dbReference type="PROSITE" id="PS50043">
    <property type="entry name" value="HTH_LUXR_2"/>
    <property type="match status" value="1"/>
</dbReference>
<name>A0A0V7ZUD9_9CYAN</name>
<dbReference type="InterPro" id="IPR000792">
    <property type="entry name" value="Tscrpt_reg_LuxR_C"/>
</dbReference>
<dbReference type="Gene3D" id="3.30.450.40">
    <property type="match status" value="1"/>
</dbReference>
<dbReference type="SUPFAM" id="SSF55781">
    <property type="entry name" value="GAF domain-like"/>
    <property type="match status" value="1"/>
</dbReference>
<dbReference type="EMBL" id="LMTZ01000075">
    <property type="protein sequence ID" value="KST68240.1"/>
    <property type="molecule type" value="Genomic_DNA"/>
</dbReference>
<keyword evidence="6" id="KW-1185">Reference proteome</keyword>
<comment type="caution">
    <text evidence="5">The sequence shown here is derived from an EMBL/GenBank/DDBJ whole genome shotgun (WGS) entry which is preliminary data.</text>
</comment>
<sequence length="234" mass="26168">MKTPLQKSFQAIAEAHNELELKQTIVAEVGEYFAANRWGVFFMDRLPAIDKKTPEIVKRALSVESNPVLRYVLQRHVAVHDEIILPPGVWQTICPRPDHGHVMAGPIINNGQLVGGIGFTRHRKEPPFTADNLADLSALCLHFSTRLVALRSNLGFEELNSSPLTPRERQIAELVAQGMTNLEIGKALWITENTVKQSLKRMFRKLEVSSRAEMVTKLFASKGSLPQKITTSLP</sequence>
<evidence type="ECO:0000256" key="2">
    <source>
        <dbReference type="ARBA" id="ARBA00023125"/>
    </source>
</evidence>
<dbReference type="InterPro" id="IPR029016">
    <property type="entry name" value="GAF-like_dom_sf"/>
</dbReference>
<protein>
    <submittedName>
        <fullName evidence="5">Transcriptional regulator</fullName>
    </submittedName>
</protein>
<dbReference type="SUPFAM" id="SSF46894">
    <property type="entry name" value="C-terminal effector domain of the bipartite response regulators"/>
    <property type="match status" value="1"/>
</dbReference>
<evidence type="ECO:0000259" key="4">
    <source>
        <dbReference type="PROSITE" id="PS50043"/>
    </source>
</evidence>
<dbReference type="GO" id="GO:0003677">
    <property type="term" value="F:DNA binding"/>
    <property type="evidence" value="ECO:0007669"/>
    <property type="project" value="UniProtKB-KW"/>
</dbReference>